<gene>
    <name evidence="1" type="ORF">Tco_1068225</name>
</gene>
<protein>
    <submittedName>
        <fullName evidence="1">Uncharacterized protein</fullName>
    </submittedName>
</protein>
<keyword evidence="2" id="KW-1185">Reference proteome</keyword>
<comment type="caution">
    <text evidence="1">The sequence shown here is derived from an EMBL/GenBank/DDBJ whole genome shotgun (WGS) entry which is preliminary data.</text>
</comment>
<accession>A0ABQ5HF42</accession>
<dbReference type="EMBL" id="BQNB010019553">
    <property type="protein sequence ID" value="GJT86508.1"/>
    <property type="molecule type" value="Genomic_DNA"/>
</dbReference>
<organism evidence="1 2">
    <name type="scientific">Tanacetum coccineum</name>
    <dbReference type="NCBI Taxonomy" id="301880"/>
    <lineage>
        <taxon>Eukaryota</taxon>
        <taxon>Viridiplantae</taxon>
        <taxon>Streptophyta</taxon>
        <taxon>Embryophyta</taxon>
        <taxon>Tracheophyta</taxon>
        <taxon>Spermatophyta</taxon>
        <taxon>Magnoliopsida</taxon>
        <taxon>eudicotyledons</taxon>
        <taxon>Gunneridae</taxon>
        <taxon>Pentapetalae</taxon>
        <taxon>asterids</taxon>
        <taxon>campanulids</taxon>
        <taxon>Asterales</taxon>
        <taxon>Asteraceae</taxon>
        <taxon>Asteroideae</taxon>
        <taxon>Anthemideae</taxon>
        <taxon>Anthemidinae</taxon>
        <taxon>Tanacetum</taxon>
    </lineage>
</organism>
<proteinExistence type="predicted"/>
<reference evidence="1" key="1">
    <citation type="journal article" date="2022" name="Int. J. Mol. Sci.">
        <title>Draft Genome of Tanacetum Coccineum: Genomic Comparison of Closely Related Tanacetum-Family Plants.</title>
        <authorList>
            <person name="Yamashiro T."/>
            <person name="Shiraishi A."/>
            <person name="Nakayama K."/>
            <person name="Satake H."/>
        </authorList>
    </citation>
    <scope>NUCLEOTIDE SEQUENCE</scope>
</reference>
<dbReference type="Proteomes" id="UP001151760">
    <property type="component" value="Unassembled WGS sequence"/>
</dbReference>
<name>A0ABQ5HF42_9ASTR</name>
<evidence type="ECO:0000313" key="2">
    <source>
        <dbReference type="Proteomes" id="UP001151760"/>
    </source>
</evidence>
<evidence type="ECO:0000313" key="1">
    <source>
        <dbReference type="EMBL" id="GJT86508.1"/>
    </source>
</evidence>
<sequence length="244" mass="28205">MSNPKFAETYNMVAFLEKTIESDGFGKIIDFLKASSIHYALTATVKVQTVNEVRQLQALVDKKRVIVTESSIRRDLHLDVAEGTDCLPTATIFEELSRMGNILEIMEVRSWKIVSGIRWNQQIQLVIPFITLHQLVSEPKFLIKMFPRRSEGEELEYPFFEGDDSSSDEWKDYGMAGDDYEGHPIFDDDHRKKNRCQFMIPISKMSLRKKKDLLRKEDLVGKKTTSKTSSLWLMIFVVQCSKLL</sequence>
<reference evidence="1" key="2">
    <citation type="submission" date="2022-01" db="EMBL/GenBank/DDBJ databases">
        <authorList>
            <person name="Yamashiro T."/>
            <person name="Shiraishi A."/>
            <person name="Satake H."/>
            <person name="Nakayama K."/>
        </authorList>
    </citation>
    <scope>NUCLEOTIDE SEQUENCE</scope>
</reference>